<accession>A0A017HP54</accession>
<sequence length="365" mass="39829">MLALGHVRERIPHEVDATPLPSGADHPLDGGLEALVGVRDDQPHAPEASPDEVLQERGPEGLRFGRTDVQAHDLAPAVPVGGHGDYGRHTDDAATLADLEVGGIEPEIGPFAFERALEEGAHPLVDLFAQLRDLALADPAQAHGLHQVVDLARGDPGDPRLLDHRDQRLLGGLPRLQKGREVAPRPELGDAQVERPETGVERAVAIAVAPSRTLATALVSSCSDQSLHVGLHEDLENRLGEGAEKVAIIGLLQRLHQRHPVVGHRVLVAQGEVGQLHLSRTSRWPPRLHRKVHHLRGRYPPWGTVWWYFRRWRLQGVWARVHRALHRATRAAKGQNPEPAIVIMDSQSVKTTEKGAFAALMATSG</sequence>
<reference evidence="1 2" key="1">
    <citation type="submission" date="2013-02" db="EMBL/GenBank/DDBJ databases">
        <authorList>
            <person name="Fiebig A."/>
            <person name="Goeker M."/>
            <person name="Klenk H.-P.P."/>
        </authorList>
    </citation>
    <scope>NUCLEOTIDE SEQUENCE [LARGE SCALE GENOMIC DNA]</scope>
    <source>
        <strain evidence="1 2">DSM 19309</strain>
    </source>
</reference>
<protein>
    <submittedName>
        <fullName evidence="1">Uncharacterized protein</fullName>
    </submittedName>
</protein>
<dbReference type="PATRIC" id="fig|442562.3.peg.2457"/>
<evidence type="ECO:0000313" key="1">
    <source>
        <dbReference type="EMBL" id="EYD75948.1"/>
    </source>
</evidence>
<gene>
    <name evidence="1" type="ORF">Rumeso_02493</name>
</gene>
<organism evidence="1 2">
    <name type="scientific">Rubellimicrobium mesophilum DSM 19309</name>
    <dbReference type="NCBI Taxonomy" id="442562"/>
    <lineage>
        <taxon>Bacteria</taxon>
        <taxon>Pseudomonadati</taxon>
        <taxon>Pseudomonadota</taxon>
        <taxon>Alphaproteobacteria</taxon>
        <taxon>Rhodobacterales</taxon>
        <taxon>Roseobacteraceae</taxon>
        <taxon>Rubellimicrobium</taxon>
    </lineage>
</organism>
<dbReference type="PANTHER" id="PTHR30007">
    <property type="entry name" value="PHP DOMAIN PROTEIN"/>
    <property type="match status" value="1"/>
</dbReference>
<evidence type="ECO:0000313" key="2">
    <source>
        <dbReference type="Proteomes" id="UP000019666"/>
    </source>
</evidence>
<dbReference type="Proteomes" id="UP000019666">
    <property type="component" value="Unassembled WGS sequence"/>
</dbReference>
<keyword evidence="2" id="KW-1185">Reference proteome</keyword>
<dbReference type="HOGENOM" id="CLU_758374_0_0_5"/>
<proteinExistence type="predicted"/>
<dbReference type="AlphaFoldDB" id="A0A017HP54"/>
<dbReference type="EMBL" id="AOSK01000063">
    <property type="protein sequence ID" value="EYD75948.1"/>
    <property type="molecule type" value="Genomic_DNA"/>
</dbReference>
<name>A0A017HP54_9RHOB</name>
<comment type="caution">
    <text evidence="1">The sequence shown here is derived from an EMBL/GenBank/DDBJ whole genome shotgun (WGS) entry which is preliminary data.</text>
</comment>
<dbReference type="STRING" id="442562.Rumeso_02493"/>
<dbReference type="PANTHER" id="PTHR30007:SF0">
    <property type="entry name" value="TRANSPOSASE"/>
    <property type="match status" value="1"/>
</dbReference>